<accession>A0A6J5MZX1</accession>
<dbReference type="EMBL" id="LR796514">
    <property type="protein sequence ID" value="CAB4149269.1"/>
    <property type="molecule type" value="Genomic_DNA"/>
</dbReference>
<gene>
    <name evidence="1" type="ORF">UFOVP538_22</name>
</gene>
<protein>
    <submittedName>
        <fullName evidence="1">Uncharacterized protein</fullName>
    </submittedName>
</protein>
<proteinExistence type="predicted"/>
<reference evidence="1" key="1">
    <citation type="submission" date="2020-04" db="EMBL/GenBank/DDBJ databases">
        <authorList>
            <person name="Chiriac C."/>
            <person name="Salcher M."/>
            <person name="Ghai R."/>
            <person name="Kavagutti S V."/>
        </authorList>
    </citation>
    <scope>NUCLEOTIDE SEQUENCE</scope>
</reference>
<name>A0A6J5MZX1_9CAUD</name>
<organism evidence="1">
    <name type="scientific">uncultured Caudovirales phage</name>
    <dbReference type="NCBI Taxonomy" id="2100421"/>
    <lineage>
        <taxon>Viruses</taxon>
        <taxon>Duplodnaviria</taxon>
        <taxon>Heunggongvirae</taxon>
        <taxon>Uroviricota</taxon>
        <taxon>Caudoviricetes</taxon>
        <taxon>Peduoviridae</taxon>
        <taxon>Maltschvirus</taxon>
        <taxon>Maltschvirus maltsch</taxon>
    </lineage>
</organism>
<sequence>MEFNGDSGTNYSTSILTGTGSAASSTRYTSATKAYIDFNAYADATNNENIIVQIMNYSNTTTNKTALSRSNNAATGVDANVSLWRSTAAINSIRIYQANNFATSSTFTLYGIKAA</sequence>
<evidence type="ECO:0000313" key="1">
    <source>
        <dbReference type="EMBL" id="CAB4149269.1"/>
    </source>
</evidence>